<dbReference type="PRINTS" id="PR00598">
    <property type="entry name" value="HTHMARR"/>
</dbReference>
<dbReference type="GO" id="GO:0003677">
    <property type="term" value="F:DNA binding"/>
    <property type="evidence" value="ECO:0007669"/>
    <property type="project" value="UniProtKB-KW"/>
</dbReference>
<dbReference type="RefSeq" id="WP_136535519.1">
    <property type="nucleotide sequence ID" value="NZ_STGY01000057.1"/>
</dbReference>
<dbReference type="PANTHER" id="PTHR33164">
    <property type="entry name" value="TRANSCRIPTIONAL REGULATOR, MARR FAMILY"/>
    <property type="match status" value="1"/>
</dbReference>
<dbReference type="InterPro" id="IPR023187">
    <property type="entry name" value="Tscrpt_reg_MarR-type_CS"/>
</dbReference>
<dbReference type="SMART" id="SM00347">
    <property type="entry name" value="HTH_MARR"/>
    <property type="match status" value="1"/>
</dbReference>
<comment type="caution">
    <text evidence="5">The sequence shown here is derived from an EMBL/GenBank/DDBJ whole genome shotgun (WGS) entry which is preliminary data.</text>
</comment>
<evidence type="ECO:0000313" key="5">
    <source>
        <dbReference type="EMBL" id="THV40174.1"/>
    </source>
</evidence>
<reference evidence="5 6" key="2">
    <citation type="submission" date="2019-05" db="EMBL/GenBank/DDBJ databases">
        <title>Glycomyces buryatensis sp. nov.</title>
        <authorList>
            <person name="Nikitina E."/>
        </authorList>
    </citation>
    <scope>NUCLEOTIDE SEQUENCE [LARGE SCALE GENOMIC DNA]</scope>
    <source>
        <strain evidence="5 6">18</strain>
    </source>
</reference>
<evidence type="ECO:0000259" key="4">
    <source>
        <dbReference type="PROSITE" id="PS50995"/>
    </source>
</evidence>
<dbReference type="InterPro" id="IPR036388">
    <property type="entry name" value="WH-like_DNA-bd_sf"/>
</dbReference>
<keyword evidence="2" id="KW-0238">DNA-binding</keyword>
<dbReference type="Pfam" id="PF12802">
    <property type="entry name" value="MarR_2"/>
    <property type="match status" value="1"/>
</dbReference>
<dbReference type="SUPFAM" id="SSF46785">
    <property type="entry name" value="Winged helix' DNA-binding domain"/>
    <property type="match status" value="1"/>
</dbReference>
<dbReference type="AlphaFoldDB" id="A0A4S8QHL2"/>
<gene>
    <name evidence="5" type="ORF">FAB82_15875</name>
</gene>
<dbReference type="OrthoDB" id="3726624at2"/>
<reference evidence="6" key="1">
    <citation type="submission" date="2019-04" db="EMBL/GenBank/DDBJ databases">
        <title>Nocardioides xinjiangensis sp. nov.</title>
        <authorList>
            <person name="Liu S."/>
        </authorList>
    </citation>
    <scope>NUCLEOTIDE SEQUENCE [LARGE SCALE GENOMIC DNA]</scope>
    <source>
        <strain evidence="6">18</strain>
    </source>
</reference>
<dbReference type="Proteomes" id="UP000308760">
    <property type="component" value="Unassembled WGS sequence"/>
</dbReference>
<keyword evidence="1" id="KW-0805">Transcription regulation</keyword>
<protein>
    <submittedName>
        <fullName evidence="5">MarR family transcriptional regulator</fullName>
    </submittedName>
</protein>
<sequence length="161" mass="18069">MARSESRLANDAWEALLTAHARLMKGFAAEDMWDDISMREYDVLYTLSKHDGPIRPVELGRDVLLSQPALSRMVERLVDRGLVARAADPVDGRGVRLSLTEAGRGAQRRIGGRHAVDVSRAVKRALTESEMHQLEALCRKLAAGERLIQDDHFKSEQEPQR</sequence>
<dbReference type="PROSITE" id="PS01117">
    <property type="entry name" value="HTH_MARR_1"/>
    <property type="match status" value="1"/>
</dbReference>
<keyword evidence="6" id="KW-1185">Reference proteome</keyword>
<dbReference type="InterPro" id="IPR039422">
    <property type="entry name" value="MarR/SlyA-like"/>
</dbReference>
<evidence type="ECO:0000256" key="2">
    <source>
        <dbReference type="ARBA" id="ARBA00023125"/>
    </source>
</evidence>
<keyword evidence="3" id="KW-0804">Transcription</keyword>
<evidence type="ECO:0000313" key="6">
    <source>
        <dbReference type="Proteomes" id="UP000308760"/>
    </source>
</evidence>
<dbReference type="Gene3D" id="1.10.10.10">
    <property type="entry name" value="Winged helix-like DNA-binding domain superfamily/Winged helix DNA-binding domain"/>
    <property type="match status" value="1"/>
</dbReference>
<dbReference type="InterPro" id="IPR036390">
    <property type="entry name" value="WH_DNA-bd_sf"/>
</dbReference>
<proteinExistence type="predicted"/>
<dbReference type="PANTHER" id="PTHR33164:SF104">
    <property type="entry name" value="TRANSCRIPTIONAL REGULATORY PROTEIN"/>
    <property type="match status" value="1"/>
</dbReference>
<dbReference type="GO" id="GO:0003700">
    <property type="term" value="F:DNA-binding transcription factor activity"/>
    <property type="evidence" value="ECO:0007669"/>
    <property type="project" value="InterPro"/>
</dbReference>
<evidence type="ECO:0000256" key="1">
    <source>
        <dbReference type="ARBA" id="ARBA00023015"/>
    </source>
</evidence>
<organism evidence="5 6">
    <name type="scientific">Glycomyces buryatensis</name>
    <dbReference type="NCBI Taxonomy" id="2570927"/>
    <lineage>
        <taxon>Bacteria</taxon>
        <taxon>Bacillati</taxon>
        <taxon>Actinomycetota</taxon>
        <taxon>Actinomycetes</taxon>
        <taxon>Glycomycetales</taxon>
        <taxon>Glycomycetaceae</taxon>
        <taxon>Glycomyces</taxon>
    </lineage>
</organism>
<dbReference type="PROSITE" id="PS50995">
    <property type="entry name" value="HTH_MARR_2"/>
    <property type="match status" value="1"/>
</dbReference>
<dbReference type="GO" id="GO:0006950">
    <property type="term" value="P:response to stress"/>
    <property type="evidence" value="ECO:0007669"/>
    <property type="project" value="TreeGrafter"/>
</dbReference>
<feature type="domain" description="HTH marR-type" evidence="4">
    <location>
        <begin position="9"/>
        <end position="143"/>
    </location>
</feature>
<accession>A0A4S8QHL2</accession>
<evidence type="ECO:0000256" key="3">
    <source>
        <dbReference type="ARBA" id="ARBA00023163"/>
    </source>
</evidence>
<dbReference type="InterPro" id="IPR000835">
    <property type="entry name" value="HTH_MarR-typ"/>
</dbReference>
<dbReference type="EMBL" id="STGY01000057">
    <property type="protein sequence ID" value="THV40174.1"/>
    <property type="molecule type" value="Genomic_DNA"/>
</dbReference>
<name>A0A4S8QHL2_9ACTN</name>